<evidence type="ECO:0000259" key="9">
    <source>
        <dbReference type="Pfam" id="PF00361"/>
    </source>
</evidence>
<comment type="caution">
    <text evidence="10">The sequence shown here is derived from an EMBL/GenBank/DDBJ whole genome shotgun (WGS) entry which is preliminary data.</text>
</comment>
<dbReference type="NCBIfam" id="NF009308">
    <property type="entry name" value="PRK12665.1"/>
    <property type="match status" value="1"/>
</dbReference>
<dbReference type="GO" id="GO:0042773">
    <property type="term" value="P:ATP synthesis coupled electron transport"/>
    <property type="evidence" value="ECO:0007669"/>
    <property type="project" value="InterPro"/>
</dbReference>
<evidence type="ECO:0000256" key="5">
    <source>
        <dbReference type="ARBA" id="ARBA00022989"/>
    </source>
</evidence>
<feature type="transmembrane region" description="Helical" evidence="8">
    <location>
        <begin position="176"/>
        <end position="197"/>
    </location>
</feature>
<evidence type="ECO:0000256" key="2">
    <source>
        <dbReference type="ARBA" id="ARBA00005346"/>
    </source>
</evidence>
<keyword evidence="4 7" id="KW-0812">Transmembrane</keyword>
<dbReference type="AlphaFoldDB" id="A0A916XBH0"/>
<evidence type="ECO:0000313" key="10">
    <source>
        <dbReference type="EMBL" id="GGC61583.1"/>
    </source>
</evidence>
<feature type="transmembrane region" description="Helical" evidence="8">
    <location>
        <begin position="145"/>
        <end position="164"/>
    </location>
</feature>
<evidence type="ECO:0000256" key="6">
    <source>
        <dbReference type="ARBA" id="ARBA00023136"/>
    </source>
</evidence>
<keyword evidence="3" id="KW-1003">Cell membrane</keyword>
<feature type="transmembrane region" description="Helical" evidence="8">
    <location>
        <begin position="484"/>
        <end position="507"/>
    </location>
</feature>
<dbReference type="GO" id="GO:0005886">
    <property type="term" value="C:plasma membrane"/>
    <property type="evidence" value="ECO:0007669"/>
    <property type="project" value="UniProtKB-SubCell"/>
</dbReference>
<feature type="transmembrane region" description="Helical" evidence="8">
    <location>
        <begin position="86"/>
        <end position="107"/>
    </location>
</feature>
<feature type="transmembrane region" description="Helical" evidence="8">
    <location>
        <begin position="337"/>
        <end position="357"/>
    </location>
</feature>
<dbReference type="InterPro" id="IPR050586">
    <property type="entry name" value="CPA3_Na-H_Antiporter_D"/>
</dbReference>
<feature type="transmembrane region" description="Helical" evidence="8">
    <location>
        <begin position="309"/>
        <end position="331"/>
    </location>
</feature>
<gene>
    <name evidence="10" type="ORF">GCM10011410_12580</name>
</gene>
<name>A0A916XBH0_9ACTN</name>
<feature type="transmembrane region" description="Helical" evidence="8">
    <location>
        <begin position="40"/>
        <end position="59"/>
    </location>
</feature>
<protein>
    <submittedName>
        <fullName evidence="10">Cation antiporter NADH dehydrogenase subunit</fullName>
    </submittedName>
</protein>
<feature type="transmembrane region" description="Helical" evidence="8">
    <location>
        <begin position="284"/>
        <end position="302"/>
    </location>
</feature>
<feature type="domain" description="NADH:quinone oxidoreductase/Mrp antiporter transmembrane" evidence="9">
    <location>
        <begin position="139"/>
        <end position="427"/>
    </location>
</feature>
<reference evidence="10" key="1">
    <citation type="journal article" date="2014" name="Int. J. Syst. Evol. Microbiol.">
        <title>Complete genome sequence of Corynebacterium casei LMG S-19264T (=DSM 44701T), isolated from a smear-ripened cheese.</title>
        <authorList>
            <consortium name="US DOE Joint Genome Institute (JGI-PGF)"/>
            <person name="Walter F."/>
            <person name="Albersmeier A."/>
            <person name="Kalinowski J."/>
            <person name="Ruckert C."/>
        </authorList>
    </citation>
    <scope>NUCLEOTIDE SEQUENCE</scope>
    <source>
        <strain evidence="10">CGMCC 1.15478</strain>
    </source>
</reference>
<feature type="transmembrane region" description="Helical" evidence="8">
    <location>
        <begin position="217"/>
        <end position="238"/>
    </location>
</feature>
<dbReference type="Proteomes" id="UP000641514">
    <property type="component" value="Unassembled WGS sequence"/>
</dbReference>
<comment type="similarity">
    <text evidence="2">Belongs to the CPA3 antiporters (TC 2.A.63) subunit D family.</text>
</comment>
<feature type="transmembrane region" description="Helical" evidence="8">
    <location>
        <begin position="415"/>
        <end position="436"/>
    </location>
</feature>
<feature type="transmembrane region" description="Helical" evidence="8">
    <location>
        <begin position="250"/>
        <end position="269"/>
    </location>
</feature>
<dbReference type="PANTHER" id="PTHR42703:SF1">
    <property type="entry name" value="NA(+)_H(+) ANTIPORTER SUBUNIT D1"/>
    <property type="match status" value="1"/>
</dbReference>
<feature type="transmembrane region" description="Helical" evidence="8">
    <location>
        <begin position="119"/>
        <end position="139"/>
    </location>
</feature>
<keyword evidence="11" id="KW-1185">Reference proteome</keyword>
<keyword evidence="6 8" id="KW-0472">Membrane</keyword>
<reference evidence="10" key="2">
    <citation type="submission" date="2020-09" db="EMBL/GenBank/DDBJ databases">
        <authorList>
            <person name="Sun Q."/>
            <person name="Zhou Y."/>
        </authorList>
    </citation>
    <scope>NUCLEOTIDE SEQUENCE</scope>
    <source>
        <strain evidence="10">CGMCC 1.15478</strain>
    </source>
</reference>
<organism evidence="10 11">
    <name type="scientific">Hoyosella rhizosphaerae</name>
    <dbReference type="NCBI Taxonomy" id="1755582"/>
    <lineage>
        <taxon>Bacteria</taxon>
        <taxon>Bacillati</taxon>
        <taxon>Actinomycetota</taxon>
        <taxon>Actinomycetes</taxon>
        <taxon>Mycobacteriales</taxon>
        <taxon>Hoyosellaceae</taxon>
        <taxon>Hoyosella</taxon>
    </lineage>
</organism>
<evidence type="ECO:0000256" key="1">
    <source>
        <dbReference type="ARBA" id="ARBA00004651"/>
    </source>
</evidence>
<dbReference type="GO" id="GO:0008137">
    <property type="term" value="F:NADH dehydrogenase (ubiquinone) activity"/>
    <property type="evidence" value="ECO:0007669"/>
    <property type="project" value="InterPro"/>
</dbReference>
<dbReference type="PANTHER" id="PTHR42703">
    <property type="entry name" value="NADH DEHYDROGENASE"/>
    <property type="match status" value="1"/>
</dbReference>
<dbReference type="InterPro" id="IPR001750">
    <property type="entry name" value="ND/Mrp_TM"/>
</dbReference>
<sequence length="552" mass="58705">MPIALTSELAEFLIPLPVLLPLLGAAASLFFSRHYKVQRYITLGVLGSVFTVSAMLLYITDVYGTHSVQVGGWGSPIGISLVADRLSALMLLISSAVLLAVLVYAVGQGIRDGNLQQPVSIFVPTYLALTAGVCNAFLAGDLFNLYVGFEILLASSFVLLTIGVSKERVRAGITYVLVSMVSSIIFLLGIAFTYAAVGTLNLAHIAVRMQDVPENTRMAIFAVLLVAFGVKAAIFPLSGWLPDSYPTAPAPVTAVFAGLLTKVGIYAIIRTHTLIFPSGLLDNLLLIAALLTMVIGIFGAIAQSDIKRLLSFTLVSHIGYMVFGIALSSNLGLSGAIYYAAHHIIVQTTLFLVVGLIERQAGSASLRRLGGLAKASPLLAIVFIVPALNLGGIPPFSGFIGKVALLQAGVDDAGILAWILVGGGVVTSLLTLYVVARIWTKAFWREREDAPDGHLVSSQPTVFIEDSFDVPYDERTDVGRMPTFMVLPTIGLTVLSLTLTIFAGPFLEFTNRTAFDLRERSDYINSVLGENQPLLDGPTTTISGTELGGGGR</sequence>
<dbReference type="Pfam" id="PF00361">
    <property type="entry name" value="Proton_antipo_M"/>
    <property type="match status" value="1"/>
</dbReference>
<keyword evidence="5 8" id="KW-1133">Transmembrane helix</keyword>
<comment type="subcellular location">
    <subcellularLocation>
        <location evidence="1">Cell membrane</location>
        <topology evidence="1">Multi-pass membrane protein</topology>
    </subcellularLocation>
    <subcellularLocation>
        <location evidence="7">Membrane</location>
        <topology evidence="7">Multi-pass membrane protein</topology>
    </subcellularLocation>
</comment>
<proteinExistence type="inferred from homology"/>
<evidence type="ECO:0000256" key="4">
    <source>
        <dbReference type="ARBA" id="ARBA00022692"/>
    </source>
</evidence>
<feature type="transmembrane region" description="Helical" evidence="8">
    <location>
        <begin position="12"/>
        <end position="31"/>
    </location>
</feature>
<evidence type="ECO:0000313" key="11">
    <source>
        <dbReference type="Proteomes" id="UP000641514"/>
    </source>
</evidence>
<dbReference type="PRINTS" id="PR01437">
    <property type="entry name" value="NUOXDRDTASE4"/>
</dbReference>
<accession>A0A916XBH0</accession>
<dbReference type="EMBL" id="BMJH01000001">
    <property type="protein sequence ID" value="GGC61583.1"/>
    <property type="molecule type" value="Genomic_DNA"/>
</dbReference>
<feature type="transmembrane region" description="Helical" evidence="8">
    <location>
        <begin position="378"/>
        <end position="400"/>
    </location>
</feature>
<dbReference type="InterPro" id="IPR003918">
    <property type="entry name" value="NADH_UbQ_OxRdtase"/>
</dbReference>
<evidence type="ECO:0000256" key="3">
    <source>
        <dbReference type="ARBA" id="ARBA00022475"/>
    </source>
</evidence>
<evidence type="ECO:0000256" key="8">
    <source>
        <dbReference type="SAM" id="Phobius"/>
    </source>
</evidence>
<evidence type="ECO:0000256" key="7">
    <source>
        <dbReference type="RuleBase" id="RU000320"/>
    </source>
</evidence>